<dbReference type="GO" id="GO:0005634">
    <property type="term" value="C:nucleus"/>
    <property type="evidence" value="ECO:0007669"/>
    <property type="project" value="UniProtKB-SubCell"/>
</dbReference>
<evidence type="ECO:0000259" key="6">
    <source>
        <dbReference type="PROSITE" id="PS51059"/>
    </source>
</evidence>
<dbReference type="PROSITE" id="PS51059">
    <property type="entry name" value="PARP_CATALYTIC"/>
    <property type="match status" value="1"/>
</dbReference>
<evidence type="ECO:0000256" key="5">
    <source>
        <dbReference type="SAM" id="MobiDB-lite"/>
    </source>
</evidence>
<feature type="region of interest" description="Disordered" evidence="5">
    <location>
        <begin position="27"/>
        <end position="48"/>
    </location>
</feature>
<protein>
    <recommendedName>
        <fullName evidence="10">PARP</fullName>
    </recommendedName>
</protein>
<evidence type="ECO:0000313" key="8">
    <source>
        <dbReference type="EMBL" id="KAK2970860.1"/>
    </source>
</evidence>
<dbReference type="Pfam" id="PF12174">
    <property type="entry name" value="RST"/>
    <property type="match status" value="1"/>
</dbReference>
<keyword evidence="2" id="KW-0217">Developmental protein</keyword>
<feature type="domain" description="RST" evidence="7">
    <location>
        <begin position="256"/>
        <end position="327"/>
    </location>
</feature>
<dbReference type="InterPro" id="IPR022003">
    <property type="entry name" value="RST"/>
</dbReference>
<keyword evidence="3" id="KW-0346">Stress response</keyword>
<evidence type="ECO:0000256" key="3">
    <source>
        <dbReference type="ARBA" id="ARBA00023016"/>
    </source>
</evidence>
<keyword evidence="4" id="KW-0539">Nucleus</keyword>
<comment type="subcellular location">
    <subcellularLocation>
        <location evidence="1">Nucleus</location>
    </subcellularLocation>
</comment>
<dbReference type="Proteomes" id="UP001187471">
    <property type="component" value="Unassembled WGS sequence"/>
</dbReference>
<keyword evidence="9" id="KW-1185">Reference proteome</keyword>
<evidence type="ECO:0000256" key="1">
    <source>
        <dbReference type="ARBA" id="ARBA00004123"/>
    </source>
</evidence>
<evidence type="ECO:0000256" key="4">
    <source>
        <dbReference type="ARBA" id="ARBA00023242"/>
    </source>
</evidence>
<dbReference type="AlphaFoldDB" id="A0AA88U548"/>
<dbReference type="Gene3D" id="3.90.228.10">
    <property type="match status" value="1"/>
</dbReference>
<feature type="compositionally biased region" description="Basic and acidic residues" evidence="5">
    <location>
        <begin position="27"/>
        <end position="36"/>
    </location>
</feature>
<feature type="domain" description="PARP catalytic" evidence="6">
    <location>
        <begin position="46"/>
        <end position="261"/>
    </location>
</feature>
<proteinExistence type="predicted"/>
<comment type="caution">
    <text evidence="8">The sequence shown here is derived from an EMBL/GenBank/DDBJ whole genome shotgun (WGS) entry which is preliminary data.</text>
</comment>
<name>A0AA88U548_9ASTE</name>
<dbReference type="InterPro" id="IPR012317">
    <property type="entry name" value="Poly(ADP-ribose)pol_cat_dom"/>
</dbReference>
<gene>
    <name evidence="8" type="ORF">RJ640_006523</name>
</gene>
<evidence type="ECO:0000256" key="2">
    <source>
        <dbReference type="ARBA" id="ARBA00022473"/>
    </source>
</evidence>
<dbReference type="PANTHER" id="PTHR32263:SF12">
    <property type="entry name" value="INACTIVE POLY [ADP-RIBOSE] POLYMERASE SRO4-RELATED"/>
    <property type="match status" value="1"/>
</dbReference>
<dbReference type="PANTHER" id="PTHR32263">
    <property type="entry name" value="INACTIVE POLY [ADP-RIBOSE] POLYMERASE SRO4-RELATED"/>
    <property type="match status" value="1"/>
</dbReference>
<dbReference type="EMBL" id="JAVXUO010002638">
    <property type="protein sequence ID" value="KAK2970860.1"/>
    <property type="molecule type" value="Genomic_DNA"/>
</dbReference>
<reference evidence="8" key="1">
    <citation type="submission" date="2022-12" db="EMBL/GenBank/DDBJ databases">
        <title>Draft genome assemblies for two species of Escallonia (Escalloniales).</title>
        <authorList>
            <person name="Chanderbali A."/>
            <person name="Dervinis C."/>
            <person name="Anghel I."/>
            <person name="Soltis D."/>
            <person name="Soltis P."/>
            <person name="Zapata F."/>
        </authorList>
    </citation>
    <scope>NUCLEOTIDE SEQUENCE</scope>
    <source>
        <strain evidence="8">UCBG92.1500</strain>
        <tissue evidence="8">Leaf</tissue>
    </source>
</reference>
<evidence type="ECO:0008006" key="10">
    <source>
        <dbReference type="Google" id="ProtNLM"/>
    </source>
</evidence>
<accession>A0AA88U548</accession>
<dbReference type="SUPFAM" id="SSF56399">
    <property type="entry name" value="ADP-ribosylation"/>
    <property type="match status" value="1"/>
</dbReference>
<feature type="compositionally biased region" description="Polar residues" evidence="5">
    <location>
        <begin position="37"/>
        <end position="48"/>
    </location>
</feature>
<dbReference type="PROSITE" id="PS51879">
    <property type="entry name" value="RST"/>
    <property type="match status" value="1"/>
</dbReference>
<evidence type="ECO:0000259" key="7">
    <source>
        <dbReference type="PROSITE" id="PS51879"/>
    </source>
</evidence>
<sequence length="330" mass="36794">MKAGDAEAFKGLASNNERIRMLGDEFKTDHDGKDQASSESESVNFGPNNEGFQSLGLIKLDDGDRMNAIIKRKFVSGLGSLGVHSKVEAIHRNSYSISFTKLARLQSFILHVKAMAKKYGGNANVKYAWYGGSKDDICKIVSHGFGHSGKPENYGPHGCSVHLSPLDSPAGIVEASTPDEDSLRHVLLCRVLLGRTELVRPGTNQYHPSSKEFDSGVDQKYIVWSTNISTHILPEYVVSFRTPCCPKGRERIRVPLKAPSQWMTFPTLISDLSKLLPAHSIALIAKHHRDKKDKKISRHELIQRIREIAGEKLLTAVVKSFRRKRLDRIN</sequence>
<evidence type="ECO:0000313" key="9">
    <source>
        <dbReference type="Proteomes" id="UP001187471"/>
    </source>
</evidence>
<dbReference type="GO" id="GO:0003950">
    <property type="term" value="F:NAD+ poly-ADP-ribosyltransferase activity"/>
    <property type="evidence" value="ECO:0007669"/>
    <property type="project" value="InterPro"/>
</dbReference>
<dbReference type="InterPro" id="IPR044964">
    <property type="entry name" value="RCD1/SRO1-5"/>
</dbReference>
<organism evidence="8 9">
    <name type="scientific">Escallonia rubra</name>
    <dbReference type="NCBI Taxonomy" id="112253"/>
    <lineage>
        <taxon>Eukaryota</taxon>
        <taxon>Viridiplantae</taxon>
        <taxon>Streptophyta</taxon>
        <taxon>Embryophyta</taxon>
        <taxon>Tracheophyta</taxon>
        <taxon>Spermatophyta</taxon>
        <taxon>Magnoliopsida</taxon>
        <taxon>eudicotyledons</taxon>
        <taxon>Gunneridae</taxon>
        <taxon>Pentapetalae</taxon>
        <taxon>asterids</taxon>
        <taxon>campanulids</taxon>
        <taxon>Escalloniales</taxon>
        <taxon>Escalloniaceae</taxon>
        <taxon>Escallonia</taxon>
    </lineage>
</organism>